<sequence>MAGPCTERHASILLLKLTELTLTTTWKRLFELREQLYEPVKEYLGAGYEAHFASAPFALRIGAACLVNTAERLDAWVERLSELVNKFLDAPAPVEKEDGTLQPQANFSGDRSLTGGSREFTIREWQLGLWNLQSVGTLDPAKGPPSDGSECAMQLKKQYKMYPELETTSFRRSDWQKELKAKLLQLGAAQQAWKNHVHIKDDTGSQLIAKCREDGYPYVTFMDAANKGQPIQFPVYVTVDAAVLQDRWAEPIEFVVTCD</sequence>
<organism evidence="1 2">
    <name type="scientific">Symbiodinium microadriaticum</name>
    <name type="common">Dinoflagellate</name>
    <name type="synonym">Zooxanthella microadriatica</name>
    <dbReference type="NCBI Taxonomy" id="2951"/>
    <lineage>
        <taxon>Eukaryota</taxon>
        <taxon>Sar</taxon>
        <taxon>Alveolata</taxon>
        <taxon>Dinophyceae</taxon>
        <taxon>Suessiales</taxon>
        <taxon>Symbiodiniaceae</taxon>
        <taxon>Symbiodinium</taxon>
    </lineage>
</organism>
<name>A0A1Q9CPS7_SYMMI</name>
<evidence type="ECO:0000313" key="1">
    <source>
        <dbReference type="EMBL" id="OLP84920.1"/>
    </source>
</evidence>
<dbReference type="OrthoDB" id="10266746at2759"/>
<gene>
    <name evidence="1" type="ORF">AK812_SmicGene34157</name>
</gene>
<protein>
    <submittedName>
        <fullName evidence="1">Uncharacterized protein</fullName>
    </submittedName>
</protein>
<dbReference type="Proteomes" id="UP000186817">
    <property type="component" value="Unassembled WGS sequence"/>
</dbReference>
<accession>A0A1Q9CPS7</accession>
<reference evidence="1 2" key="1">
    <citation type="submission" date="2016-02" db="EMBL/GenBank/DDBJ databases">
        <title>Genome analysis of coral dinoflagellate symbionts highlights evolutionary adaptations to a symbiotic lifestyle.</title>
        <authorList>
            <person name="Aranda M."/>
            <person name="Li Y."/>
            <person name="Liew Y.J."/>
            <person name="Baumgarten S."/>
            <person name="Simakov O."/>
            <person name="Wilson M."/>
            <person name="Piel J."/>
            <person name="Ashoor H."/>
            <person name="Bougouffa S."/>
            <person name="Bajic V.B."/>
            <person name="Ryu T."/>
            <person name="Ravasi T."/>
            <person name="Bayer T."/>
            <person name="Micklem G."/>
            <person name="Kim H."/>
            <person name="Bhak J."/>
            <person name="Lajeunesse T.C."/>
            <person name="Voolstra C.R."/>
        </authorList>
    </citation>
    <scope>NUCLEOTIDE SEQUENCE [LARGE SCALE GENOMIC DNA]</scope>
    <source>
        <strain evidence="1 2">CCMP2467</strain>
    </source>
</reference>
<evidence type="ECO:0000313" key="2">
    <source>
        <dbReference type="Proteomes" id="UP000186817"/>
    </source>
</evidence>
<dbReference type="EMBL" id="LSRX01001006">
    <property type="protein sequence ID" value="OLP84920.1"/>
    <property type="molecule type" value="Genomic_DNA"/>
</dbReference>
<dbReference type="AlphaFoldDB" id="A0A1Q9CPS7"/>
<proteinExistence type="predicted"/>
<comment type="caution">
    <text evidence="1">The sequence shown here is derived from an EMBL/GenBank/DDBJ whole genome shotgun (WGS) entry which is preliminary data.</text>
</comment>
<keyword evidence="2" id="KW-1185">Reference proteome</keyword>